<keyword evidence="8 9" id="KW-0472">Membrane</keyword>
<evidence type="ECO:0000256" key="4">
    <source>
        <dbReference type="ARBA" id="ARBA00022597"/>
    </source>
</evidence>
<evidence type="ECO:0000256" key="1">
    <source>
        <dbReference type="ARBA" id="ARBA00004651"/>
    </source>
</evidence>
<keyword evidence="2" id="KW-0813">Transport</keyword>
<dbReference type="GO" id="GO:0008643">
    <property type="term" value="P:carbohydrate transport"/>
    <property type="evidence" value="ECO:0007669"/>
    <property type="project" value="InterPro"/>
</dbReference>
<evidence type="ECO:0000256" key="9">
    <source>
        <dbReference type="SAM" id="Phobius"/>
    </source>
</evidence>
<dbReference type="NCBIfam" id="TIGR00792">
    <property type="entry name" value="gph"/>
    <property type="match status" value="1"/>
</dbReference>
<feature type="transmembrane region" description="Helical" evidence="9">
    <location>
        <begin position="205"/>
        <end position="225"/>
    </location>
</feature>
<accession>A0A1H0TI64</accession>
<comment type="subcellular location">
    <subcellularLocation>
        <location evidence="1">Cell membrane</location>
        <topology evidence="1">Multi-pass membrane protein</topology>
    </subcellularLocation>
</comment>
<dbReference type="InterPro" id="IPR039672">
    <property type="entry name" value="MFS_2"/>
</dbReference>
<evidence type="ECO:0000256" key="3">
    <source>
        <dbReference type="ARBA" id="ARBA00022475"/>
    </source>
</evidence>
<dbReference type="CDD" id="cd17332">
    <property type="entry name" value="MFS_MelB_like"/>
    <property type="match status" value="1"/>
</dbReference>
<feature type="transmembrane region" description="Helical" evidence="9">
    <location>
        <begin position="293"/>
        <end position="312"/>
    </location>
</feature>
<dbReference type="InterPro" id="IPR036259">
    <property type="entry name" value="MFS_trans_sf"/>
</dbReference>
<feature type="transmembrane region" description="Helical" evidence="9">
    <location>
        <begin position="400"/>
        <end position="422"/>
    </location>
</feature>
<evidence type="ECO:0000256" key="5">
    <source>
        <dbReference type="ARBA" id="ARBA00022692"/>
    </source>
</evidence>
<evidence type="ECO:0000256" key="8">
    <source>
        <dbReference type="ARBA" id="ARBA00023136"/>
    </source>
</evidence>
<gene>
    <name evidence="10" type="ORF">SAMN05216366_12356</name>
</gene>
<dbReference type="Pfam" id="PF13347">
    <property type="entry name" value="MFS_2"/>
    <property type="match status" value="1"/>
</dbReference>
<dbReference type="InterPro" id="IPR018043">
    <property type="entry name" value="Na/Gal_symport_CS"/>
</dbReference>
<feature type="transmembrane region" description="Helical" evidence="9">
    <location>
        <begin position="164"/>
        <end position="193"/>
    </location>
</feature>
<keyword evidence="3" id="KW-1003">Cell membrane</keyword>
<feature type="transmembrane region" description="Helical" evidence="9">
    <location>
        <begin position="55"/>
        <end position="75"/>
    </location>
</feature>
<sequence>MEAVAVAEKKSSMWPRIAYACGTFGHDVFYAMLATYFMIFVTSNLFSSNNPSRDAYMIGVVTTIIMVLRVAELFIDPFMGNIIDKTKTRWGRFKPWVIVGAFVAAITLAALFTDFGGLTVSNPTLYLILFAIVYFIMDVFYSAKDVAIWSMIPALSFDSHEREITATVARIGSVFGGQLVTIMVMPIVLYFSVNQNGGAGDPQGWFAFACIGGGIATLGAIILGIGTKEQDSALRENKVDTSFKDVFKVLAKNDQLLWIACAYLILGLGQNIVNNFNLYYFIYVIGDATKFSILGIINVVIGLMAVALFPVLTTKFSRRKLFFSSLAIMTAALILYALSGTNVWMALVAAGLFNLPQPLIFLVVLMTITDSVEYGQLKLGHRDEAVCLCVRPLVDKLSGAVTGGIVGLTAVWVGMTGGATAADITAGSLLKFQLIMFAIPVILLVIAAFVYRGKVTLTEEEHARIVEELEEKWEDMNK</sequence>
<dbReference type="PANTHER" id="PTHR11328:SF36">
    <property type="entry name" value="MELIBIOSE PERMEASE"/>
    <property type="match status" value="1"/>
</dbReference>
<dbReference type="InterPro" id="IPR001927">
    <property type="entry name" value="Na/Gal_symport"/>
</dbReference>
<dbReference type="SUPFAM" id="SSF103473">
    <property type="entry name" value="MFS general substrate transporter"/>
    <property type="match status" value="1"/>
</dbReference>
<feature type="transmembrane region" description="Helical" evidence="9">
    <location>
        <begin position="17"/>
        <end position="43"/>
    </location>
</feature>
<feature type="transmembrane region" description="Helical" evidence="9">
    <location>
        <begin position="96"/>
        <end position="113"/>
    </location>
</feature>
<keyword evidence="6" id="KW-0769">Symport</keyword>
<dbReference type="GO" id="GO:0006814">
    <property type="term" value="P:sodium ion transport"/>
    <property type="evidence" value="ECO:0007669"/>
    <property type="project" value="InterPro"/>
</dbReference>
<evidence type="ECO:0000313" key="10">
    <source>
        <dbReference type="EMBL" id="SDP53236.1"/>
    </source>
</evidence>
<feature type="transmembrane region" description="Helical" evidence="9">
    <location>
        <begin position="321"/>
        <end position="338"/>
    </location>
</feature>
<evidence type="ECO:0000256" key="7">
    <source>
        <dbReference type="ARBA" id="ARBA00022989"/>
    </source>
</evidence>
<feature type="transmembrane region" description="Helical" evidence="9">
    <location>
        <begin position="125"/>
        <end position="143"/>
    </location>
</feature>
<dbReference type="PROSITE" id="PS00872">
    <property type="entry name" value="NA_GALACTOSIDE_SYMP"/>
    <property type="match status" value="1"/>
</dbReference>
<dbReference type="Gene3D" id="1.20.1250.20">
    <property type="entry name" value="MFS general substrate transporter like domains"/>
    <property type="match status" value="2"/>
</dbReference>
<name>A0A1H0TI64_SELRU</name>
<evidence type="ECO:0000256" key="2">
    <source>
        <dbReference type="ARBA" id="ARBA00022448"/>
    </source>
</evidence>
<organism evidence="10 11">
    <name type="scientific">Selenomonas ruminantium</name>
    <dbReference type="NCBI Taxonomy" id="971"/>
    <lineage>
        <taxon>Bacteria</taxon>
        <taxon>Bacillati</taxon>
        <taxon>Bacillota</taxon>
        <taxon>Negativicutes</taxon>
        <taxon>Selenomonadales</taxon>
        <taxon>Selenomonadaceae</taxon>
        <taxon>Selenomonas</taxon>
    </lineage>
</organism>
<dbReference type="EMBL" id="FNJQ01000023">
    <property type="protein sequence ID" value="SDP53236.1"/>
    <property type="molecule type" value="Genomic_DNA"/>
</dbReference>
<feature type="transmembrane region" description="Helical" evidence="9">
    <location>
        <begin position="344"/>
        <end position="368"/>
    </location>
</feature>
<dbReference type="GO" id="GO:0015293">
    <property type="term" value="F:symporter activity"/>
    <property type="evidence" value="ECO:0007669"/>
    <property type="project" value="UniProtKB-KW"/>
</dbReference>
<keyword evidence="4" id="KW-0762">Sugar transport</keyword>
<evidence type="ECO:0000313" key="11">
    <source>
        <dbReference type="Proteomes" id="UP000182412"/>
    </source>
</evidence>
<keyword evidence="7 9" id="KW-1133">Transmembrane helix</keyword>
<evidence type="ECO:0000256" key="6">
    <source>
        <dbReference type="ARBA" id="ARBA00022847"/>
    </source>
</evidence>
<feature type="transmembrane region" description="Helical" evidence="9">
    <location>
        <begin position="434"/>
        <end position="451"/>
    </location>
</feature>
<dbReference type="Proteomes" id="UP000182412">
    <property type="component" value="Unassembled WGS sequence"/>
</dbReference>
<feature type="transmembrane region" description="Helical" evidence="9">
    <location>
        <begin position="256"/>
        <end position="273"/>
    </location>
</feature>
<proteinExistence type="predicted"/>
<dbReference type="AlphaFoldDB" id="A0A1H0TI64"/>
<reference evidence="10 11" key="1">
    <citation type="submission" date="2016-10" db="EMBL/GenBank/DDBJ databases">
        <authorList>
            <person name="de Groot N.N."/>
        </authorList>
    </citation>
    <scope>NUCLEOTIDE SEQUENCE [LARGE SCALE GENOMIC DNA]</scope>
    <source>
        <strain evidence="10 11">S137</strain>
    </source>
</reference>
<keyword evidence="5 9" id="KW-0812">Transmembrane</keyword>
<protein>
    <submittedName>
        <fullName evidence="10">PTS system IIA component, Glc family</fullName>
    </submittedName>
</protein>
<dbReference type="RefSeq" id="WP_256324657.1">
    <property type="nucleotide sequence ID" value="NZ_FNJQ01000023.1"/>
</dbReference>
<dbReference type="PANTHER" id="PTHR11328">
    <property type="entry name" value="MAJOR FACILITATOR SUPERFAMILY DOMAIN-CONTAINING PROTEIN"/>
    <property type="match status" value="1"/>
</dbReference>
<dbReference type="GO" id="GO:0005886">
    <property type="term" value="C:plasma membrane"/>
    <property type="evidence" value="ECO:0007669"/>
    <property type="project" value="UniProtKB-SubCell"/>
</dbReference>